<evidence type="ECO:0000256" key="7">
    <source>
        <dbReference type="ARBA" id="ARBA00022989"/>
    </source>
</evidence>
<feature type="transmembrane region" description="Helical" evidence="11">
    <location>
        <begin position="447"/>
        <end position="470"/>
    </location>
</feature>
<feature type="transmembrane region" description="Helical" evidence="11">
    <location>
        <begin position="15"/>
        <end position="34"/>
    </location>
</feature>
<keyword evidence="4" id="KW-1003">Cell membrane</keyword>
<keyword evidence="3" id="KW-0813">Transport</keyword>
<feature type="non-terminal residue" evidence="12">
    <location>
        <position position="552"/>
    </location>
</feature>
<feature type="transmembrane region" description="Helical" evidence="11">
    <location>
        <begin position="157"/>
        <end position="178"/>
    </location>
</feature>
<keyword evidence="13" id="KW-1185">Reference proteome</keyword>
<dbReference type="EMBL" id="JARBDR010000440">
    <property type="protein sequence ID" value="KAJ8312563.1"/>
    <property type="molecule type" value="Genomic_DNA"/>
</dbReference>
<feature type="transmembrane region" description="Helical" evidence="11">
    <location>
        <begin position="190"/>
        <end position="210"/>
    </location>
</feature>
<evidence type="ECO:0000256" key="1">
    <source>
        <dbReference type="ARBA" id="ARBA00004651"/>
    </source>
</evidence>
<gene>
    <name evidence="12" type="ORF">KUTeg_009936</name>
</gene>
<evidence type="ECO:0000313" key="12">
    <source>
        <dbReference type="EMBL" id="KAJ8312563.1"/>
    </source>
</evidence>
<name>A0ABQ9F5A1_TEGGR</name>
<feature type="transmembrane region" description="Helical" evidence="11">
    <location>
        <begin position="482"/>
        <end position="499"/>
    </location>
</feature>
<feature type="transmembrane region" description="Helical" evidence="11">
    <location>
        <begin position="408"/>
        <end position="426"/>
    </location>
</feature>
<evidence type="ECO:0000256" key="11">
    <source>
        <dbReference type="SAM" id="Phobius"/>
    </source>
</evidence>
<sequence length="552" mass="64279">MIGIMKETAKIFKNIIHGILYSVFVSPFTAGNIIKNGRGQENPRFDGHISISVLITWIIAIMFVIVIASYFFPYNLTFPFILDIFMFVVEIISPSSVIFLTVFVCYRHHHLLNNRREKEISLTMKTKSLWFFAGGYIFSIINEFVEYSYCLMHGEAVHVLLAHIILRMIGTVFQTGFITYFSKFTFHKCLIMHYCVLIIIFTNFCNWGWITAQEYNEYFLSTSGFENNSKYIPQILENMSCIQNSTFDIFFQSVHPNLFRIMAEYHILSFWLLLTIWKTTSSLERICNENDETNQEYLGICETYHPNHAYDTNDVDDFHANVTQNNAMVINVNFEEPNTESSPLLDDLNGRRRSIVDESKSIQNCRKRVISFYFVILAGMGMYVCMLLGTLVPYFVAVLDEKGWALWNGYQIFITSSRLLLTFAAFCKLEKECIPRSDFTGLNANDYLFLFGAFFNTTSNTLKLIAFTLFTGHSAPNEPIHAVLNLITDFYQTVFIMKANRYKKNCLRRCAMDLKEIPNTRYKITPHLFNHSQCYIITYNQTRNQLCRQSVY</sequence>
<feature type="transmembrane region" description="Helical" evidence="11">
    <location>
        <begin position="370"/>
        <end position="396"/>
    </location>
</feature>
<dbReference type="PANTHER" id="PTHR21522:SF32">
    <property type="entry name" value="OTOPETRIN-2"/>
    <property type="match status" value="1"/>
</dbReference>
<evidence type="ECO:0000256" key="10">
    <source>
        <dbReference type="ARBA" id="ARBA00023303"/>
    </source>
</evidence>
<evidence type="ECO:0000256" key="8">
    <source>
        <dbReference type="ARBA" id="ARBA00023065"/>
    </source>
</evidence>
<feature type="transmembrane region" description="Helical" evidence="11">
    <location>
        <begin position="84"/>
        <end position="106"/>
    </location>
</feature>
<dbReference type="InterPro" id="IPR004878">
    <property type="entry name" value="Otopetrin"/>
</dbReference>
<protein>
    <submittedName>
        <fullName evidence="12">Uncharacterized protein</fullName>
    </submittedName>
</protein>
<comment type="caution">
    <text evidence="12">The sequence shown here is derived from an EMBL/GenBank/DDBJ whole genome shotgun (WGS) entry which is preliminary data.</text>
</comment>
<evidence type="ECO:0000256" key="5">
    <source>
        <dbReference type="ARBA" id="ARBA00022692"/>
    </source>
</evidence>
<organism evidence="12 13">
    <name type="scientific">Tegillarca granosa</name>
    <name type="common">Malaysian cockle</name>
    <name type="synonym">Anadara granosa</name>
    <dbReference type="NCBI Taxonomy" id="220873"/>
    <lineage>
        <taxon>Eukaryota</taxon>
        <taxon>Metazoa</taxon>
        <taxon>Spiralia</taxon>
        <taxon>Lophotrochozoa</taxon>
        <taxon>Mollusca</taxon>
        <taxon>Bivalvia</taxon>
        <taxon>Autobranchia</taxon>
        <taxon>Pteriomorphia</taxon>
        <taxon>Arcoida</taxon>
        <taxon>Arcoidea</taxon>
        <taxon>Arcidae</taxon>
        <taxon>Tegillarca</taxon>
    </lineage>
</organism>
<evidence type="ECO:0000256" key="2">
    <source>
        <dbReference type="ARBA" id="ARBA00006513"/>
    </source>
</evidence>
<keyword evidence="9 11" id="KW-0472">Membrane</keyword>
<comment type="similarity">
    <text evidence="2">Belongs to the otopetrin family.</text>
</comment>
<evidence type="ECO:0000256" key="3">
    <source>
        <dbReference type="ARBA" id="ARBA00022448"/>
    </source>
</evidence>
<keyword evidence="8" id="KW-0406">Ion transport</keyword>
<reference evidence="12 13" key="1">
    <citation type="submission" date="2022-12" db="EMBL/GenBank/DDBJ databases">
        <title>Chromosome-level genome of Tegillarca granosa.</title>
        <authorList>
            <person name="Kim J."/>
        </authorList>
    </citation>
    <scope>NUCLEOTIDE SEQUENCE [LARGE SCALE GENOMIC DNA]</scope>
    <source>
        <strain evidence="12">Teg-2019</strain>
        <tissue evidence="12">Adductor muscle</tissue>
    </source>
</reference>
<feature type="transmembrane region" description="Helical" evidence="11">
    <location>
        <begin position="54"/>
        <end position="72"/>
    </location>
</feature>
<evidence type="ECO:0000256" key="6">
    <source>
        <dbReference type="ARBA" id="ARBA00022781"/>
    </source>
</evidence>
<keyword evidence="5 11" id="KW-0812">Transmembrane</keyword>
<evidence type="ECO:0000256" key="9">
    <source>
        <dbReference type="ARBA" id="ARBA00023136"/>
    </source>
</evidence>
<accession>A0ABQ9F5A1</accession>
<keyword evidence="6" id="KW-0375">Hydrogen ion transport</keyword>
<proteinExistence type="inferred from homology"/>
<evidence type="ECO:0000313" key="13">
    <source>
        <dbReference type="Proteomes" id="UP001217089"/>
    </source>
</evidence>
<dbReference type="Proteomes" id="UP001217089">
    <property type="component" value="Unassembled WGS sequence"/>
</dbReference>
<feature type="transmembrane region" description="Helical" evidence="11">
    <location>
        <begin position="258"/>
        <end position="277"/>
    </location>
</feature>
<dbReference type="PANTHER" id="PTHR21522">
    <property type="entry name" value="PROTON CHANNEL OTOP"/>
    <property type="match status" value="1"/>
</dbReference>
<feature type="transmembrane region" description="Helical" evidence="11">
    <location>
        <begin position="127"/>
        <end position="145"/>
    </location>
</feature>
<keyword evidence="10" id="KW-0407">Ion channel</keyword>
<keyword evidence="7 11" id="KW-1133">Transmembrane helix</keyword>
<evidence type="ECO:0000256" key="4">
    <source>
        <dbReference type="ARBA" id="ARBA00022475"/>
    </source>
</evidence>
<comment type="subcellular location">
    <subcellularLocation>
        <location evidence="1">Cell membrane</location>
        <topology evidence="1">Multi-pass membrane protein</topology>
    </subcellularLocation>
</comment>